<keyword evidence="1" id="KW-0808">Transferase</keyword>
<name>A0A4R2JJU7_9PSEU</name>
<dbReference type="PANTHER" id="PTHR34047">
    <property type="entry name" value="NUCLEAR INTRON MATURASE 1, MITOCHONDRIAL-RELATED"/>
    <property type="match status" value="1"/>
</dbReference>
<keyword evidence="1" id="KW-0695">RNA-directed DNA polymerase</keyword>
<reference evidence="1 2" key="1">
    <citation type="submission" date="2019-03" db="EMBL/GenBank/DDBJ databases">
        <title>Genomic Encyclopedia of Type Strains, Phase IV (KMG-IV): sequencing the most valuable type-strain genomes for metagenomic binning, comparative biology and taxonomic classification.</title>
        <authorList>
            <person name="Goeker M."/>
        </authorList>
    </citation>
    <scope>NUCLEOTIDE SEQUENCE [LARGE SCALE GENOMIC DNA]</scope>
    <source>
        <strain evidence="1 2">DSM 45934</strain>
    </source>
</reference>
<comment type="caution">
    <text evidence="1">The sequence shown here is derived from an EMBL/GenBank/DDBJ whole genome shotgun (WGS) entry which is preliminary data.</text>
</comment>
<evidence type="ECO:0000313" key="1">
    <source>
        <dbReference type="EMBL" id="TCO59414.1"/>
    </source>
</evidence>
<dbReference type="SUPFAM" id="SSF56672">
    <property type="entry name" value="DNA/RNA polymerases"/>
    <property type="match status" value="1"/>
</dbReference>
<gene>
    <name evidence="1" type="ORF">EV192_104256</name>
</gene>
<proteinExistence type="predicted"/>
<dbReference type="Proteomes" id="UP000295680">
    <property type="component" value="Unassembled WGS sequence"/>
</dbReference>
<organism evidence="1 2">
    <name type="scientific">Actinocrispum wychmicini</name>
    <dbReference type="NCBI Taxonomy" id="1213861"/>
    <lineage>
        <taxon>Bacteria</taxon>
        <taxon>Bacillati</taxon>
        <taxon>Actinomycetota</taxon>
        <taxon>Actinomycetes</taxon>
        <taxon>Pseudonocardiales</taxon>
        <taxon>Pseudonocardiaceae</taxon>
        <taxon>Actinocrispum</taxon>
    </lineage>
</organism>
<keyword evidence="2" id="KW-1185">Reference proteome</keyword>
<dbReference type="GO" id="GO:0003964">
    <property type="term" value="F:RNA-directed DNA polymerase activity"/>
    <property type="evidence" value="ECO:0007669"/>
    <property type="project" value="UniProtKB-KW"/>
</dbReference>
<dbReference type="AlphaFoldDB" id="A0A4R2JJU7"/>
<sequence>MDVLGRAWSGVCTNRGAPGVDGVTVDAVMASGVEAFLRDLAERLRTHSYRPAVLRRVQIPKPGRPGESRPLSIPTVADRVVMTAAKLVLEPVFEAQFTEASYGFRPKRSAIDAWWTGRY</sequence>
<evidence type="ECO:0000313" key="2">
    <source>
        <dbReference type="Proteomes" id="UP000295680"/>
    </source>
</evidence>
<accession>A0A4R2JJU7</accession>
<dbReference type="PANTHER" id="PTHR34047:SF8">
    <property type="entry name" value="PROTEIN YKFC"/>
    <property type="match status" value="1"/>
</dbReference>
<dbReference type="EMBL" id="SLWS01000004">
    <property type="protein sequence ID" value="TCO59414.1"/>
    <property type="molecule type" value="Genomic_DNA"/>
</dbReference>
<dbReference type="OrthoDB" id="1550386at2"/>
<dbReference type="InterPro" id="IPR043502">
    <property type="entry name" value="DNA/RNA_pol_sf"/>
</dbReference>
<keyword evidence="1" id="KW-0548">Nucleotidyltransferase</keyword>
<protein>
    <submittedName>
        <fullName evidence="1">Reverse transcriptase (RNA-dependent DNA polymerase)</fullName>
    </submittedName>
</protein>
<dbReference type="InterPro" id="IPR051083">
    <property type="entry name" value="GrpII_Intron_Splice-Mob/Def"/>
</dbReference>